<evidence type="ECO:0000259" key="2">
    <source>
        <dbReference type="Pfam" id="PF13240"/>
    </source>
</evidence>
<keyword evidence="1" id="KW-0812">Transmembrane</keyword>
<dbReference type="EMBL" id="MFYX01000120">
    <property type="protein sequence ID" value="OGK01735.1"/>
    <property type="molecule type" value="Genomic_DNA"/>
</dbReference>
<name>A0A1F7F4Z1_UNCRA</name>
<accession>A0A1F7F4Z1</accession>
<dbReference type="Pfam" id="PF13240">
    <property type="entry name" value="Zn_Ribbon_1"/>
    <property type="match status" value="1"/>
</dbReference>
<proteinExistence type="predicted"/>
<evidence type="ECO:0000313" key="3">
    <source>
        <dbReference type="EMBL" id="OGK01735.1"/>
    </source>
</evidence>
<reference evidence="3 4" key="1">
    <citation type="journal article" date="2016" name="Nat. Commun.">
        <title>Thousands of microbial genomes shed light on interconnected biogeochemical processes in an aquifer system.</title>
        <authorList>
            <person name="Anantharaman K."/>
            <person name="Brown C.T."/>
            <person name="Hug L.A."/>
            <person name="Sharon I."/>
            <person name="Castelle C.J."/>
            <person name="Probst A.J."/>
            <person name="Thomas B.C."/>
            <person name="Singh A."/>
            <person name="Wilkins M.J."/>
            <person name="Karaoz U."/>
            <person name="Brodie E.L."/>
            <person name="Williams K.H."/>
            <person name="Hubbard S.S."/>
            <person name="Banfield J.F."/>
        </authorList>
    </citation>
    <scope>NUCLEOTIDE SEQUENCE [LARGE SCALE GENOMIC DNA]</scope>
</reference>
<feature type="domain" description="Zinc-ribbon" evidence="2">
    <location>
        <begin position="8"/>
        <end position="27"/>
    </location>
</feature>
<evidence type="ECO:0000256" key="1">
    <source>
        <dbReference type="SAM" id="Phobius"/>
    </source>
</evidence>
<organism evidence="3 4">
    <name type="scientific">Candidatus Raymondbacteria bacterium RIFOXYD12_FULL_49_13</name>
    <dbReference type="NCBI Taxonomy" id="1817890"/>
    <lineage>
        <taxon>Bacteria</taxon>
        <taxon>Raymondiibacteriota</taxon>
    </lineage>
</organism>
<evidence type="ECO:0000313" key="4">
    <source>
        <dbReference type="Proteomes" id="UP000179243"/>
    </source>
</evidence>
<dbReference type="Proteomes" id="UP000179243">
    <property type="component" value="Unassembled WGS sequence"/>
</dbReference>
<comment type="caution">
    <text evidence="3">The sequence shown here is derived from an EMBL/GenBank/DDBJ whole genome shotgun (WGS) entry which is preliminary data.</text>
</comment>
<sequence>MENDYFICPVCGQEVQTREKTCPSCGADDETGWSGNAAYPEEFDADDYNDAVQREFDEGKRPFSARNIVVAGIAIVLVVAFLRAYFF</sequence>
<feature type="transmembrane region" description="Helical" evidence="1">
    <location>
        <begin position="68"/>
        <end position="86"/>
    </location>
</feature>
<keyword evidence="1" id="KW-1133">Transmembrane helix</keyword>
<gene>
    <name evidence="3" type="ORF">A2519_22965</name>
</gene>
<dbReference type="AlphaFoldDB" id="A0A1F7F4Z1"/>
<dbReference type="InterPro" id="IPR026870">
    <property type="entry name" value="Zinc_ribbon_dom"/>
</dbReference>
<keyword evidence="1" id="KW-0472">Membrane</keyword>
<protein>
    <recommendedName>
        <fullName evidence="2">Zinc-ribbon domain-containing protein</fullName>
    </recommendedName>
</protein>